<dbReference type="InterPro" id="IPR038718">
    <property type="entry name" value="SNF2-like_sf"/>
</dbReference>
<dbReference type="Proteomes" id="UP000198226">
    <property type="component" value="Chromosome I"/>
</dbReference>
<dbReference type="Gene3D" id="3.40.50.10810">
    <property type="entry name" value="Tandem AAA-ATPase domain"/>
    <property type="match status" value="1"/>
</dbReference>
<evidence type="ECO:0000256" key="1">
    <source>
        <dbReference type="ARBA" id="ARBA00022801"/>
    </source>
</evidence>
<dbReference type="PROSITE" id="PS51192">
    <property type="entry name" value="HELICASE_ATP_BIND_1"/>
    <property type="match status" value="1"/>
</dbReference>
<dbReference type="GO" id="GO:0005524">
    <property type="term" value="F:ATP binding"/>
    <property type="evidence" value="ECO:0007669"/>
    <property type="project" value="InterPro"/>
</dbReference>
<dbReference type="SMART" id="SM00490">
    <property type="entry name" value="HELICc"/>
    <property type="match status" value="1"/>
</dbReference>
<evidence type="ECO:0000313" key="4">
    <source>
        <dbReference type="Proteomes" id="UP000198226"/>
    </source>
</evidence>
<evidence type="ECO:0000313" key="3">
    <source>
        <dbReference type="EMBL" id="SCG80858.1"/>
    </source>
</evidence>
<dbReference type="SUPFAM" id="SSF52540">
    <property type="entry name" value="P-loop containing nucleoside triphosphate hydrolases"/>
    <property type="match status" value="2"/>
</dbReference>
<name>A0A125Q0W0_9ACTN</name>
<reference evidence="4" key="1">
    <citation type="submission" date="2016-06" db="EMBL/GenBank/DDBJ databases">
        <authorList>
            <person name="Varghese N."/>
            <person name="Submissions Spin"/>
        </authorList>
    </citation>
    <scope>NUCLEOTIDE SEQUENCE [LARGE SCALE GENOMIC DNA]</scope>
    <source>
        <strain evidence="4">DSM 44983</strain>
    </source>
</reference>
<feature type="region of interest" description="Disordered" evidence="2">
    <location>
        <begin position="206"/>
        <end position="262"/>
    </location>
</feature>
<proteinExistence type="predicted"/>
<dbReference type="Pfam" id="PF00271">
    <property type="entry name" value="Helicase_C"/>
    <property type="match status" value="1"/>
</dbReference>
<dbReference type="FunFam" id="3.40.50.300:FF:000533">
    <property type="entry name" value="Helicase, Snf2 family"/>
    <property type="match status" value="1"/>
</dbReference>
<accession>A0A125Q0W0</accession>
<keyword evidence="3" id="KW-0723">Serine/threonine-protein kinase</keyword>
<dbReference type="PROSITE" id="PS51194">
    <property type="entry name" value="HELICASE_CTER"/>
    <property type="match status" value="1"/>
</dbReference>
<keyword evidence="3" id="KW-0808">Transferase</keyword>
<dbReference type="SMART" id="SM00487">
    <property type="entry name" value="DEXDc"/>
    <property type="match status" value="1"/>
</dbReference>
<dbReference type="Pfam" id="PF00176">
    <property type="entry name" value="SNF2-rel_dom"/>
    <property type="match status" value="1"/>
</dbReference>
<gene>
    <name evidence="3" type="ORF">GA0070623_5238</name>
</gene>
<keyword evidence="1" id="KW-0378">Hydrolase</keyword>
<dbReference type="CDD" id="cd18793">
    <property type="entry name" value="SF2_C_SNF"/>
    <property type="match status" value="1"/>
</dbReference>
<dbReference type="RefSeq" id="WP_067313654.1">
    <property type="nucleotide sequence ID" value="NZ_LRMV01000166.1"/>
</dbReference>
<dbReference type="Pfam" id="PF12419">
    <property type="entry name" value="DUF3670"/>
    <property type="match status" value="1"/>
</dbReference>
<dbReference type="InterPro" id="IPR001650">
    <property type="entry name" value="Helicase_C-like"/>
</dbReference>
<dbReference type="InterPro" id="IPR027417">
    <property type="entry name" value="P-loop_NTPase"/>
</dbReference>
<keyword evidence="4" id="KW-1185">Reference proteome</keyword>
<organism evidence="3 4">
    <name type="scientific">Micromonospora rifamycinica</name>
    <dbReference type="NCBI Taxonomy" id="291594"/>
    <lineage>
        <taxon>Bacteria</taxon>
        <taxon>Bacillati</taxon>
        <taxon>Actinomycetota</taxon>
        <taxon>Actinomycetes</taxon>
        <taxon>Micromonosporales</taxon>
        <taxon>Micromonosporaceae</taxon>
        <taxon>Micromonospora</taxon>
    </lineage>
</organism>
<evidence type="ECO:0000256" key="2">
    <source>
        <dbReference type="SAM" id="MobiDB-lite"/>
    </source>
</evidence>
<dbReference type="CDD" id="cd18012">
    <property type="entry name" value="DEXQc_arch_SWI2_SNF2"/>
    <property type="match status" value="1"/>
</dbReference>
<feature type="compositionally biased region" description="Low complexity" evidence="2">
    <location>
        <begin position="215"/>
        <end position="230"/>
    </location>
</feature>
<protein>
    <submittedName>
        <fullName evidence="3">Non-specific serine/threonine protein kinase</fullName>
    </submittedName>
</protein>
<keyword evidence="3" id="KW-0418">Kinase</keyword>
<dbReference type="GO" id="GO:0004674">
    <property type="term" value="F:protein serine/threonine kinase activity"/>
    <property type="evidence" value="ECO:0007669"/>
    <property type="project" value="UniProtKB-KW"/>
</dbReference>
<dbReference type="InterPro" id="IPR014001">
    <property type="entry name" value="Helicase_ATP-bd"/>
</dbReference>
<dbReference type="InterPro" id="IPR000330">
    <property type="entry name" value="SNF2_N"/>
</dbReference>
<dbReference type="AlphaFoldDB" id="A0A125Q0W0"/>
<dbReference type="PANTHER" id="PTHR10799">
    <property type="entry name" value="SNF2/RAD54 HELICASE FAMILY"/>
    <property type="match status" value="1"/>
</dbReference>
<dbReference type="GO" id="GO:0016787">
    <property type="term" value="F:hydrolase activity"/>
    <property type="evidence" value="ECO:0007669"/>
    <property type="project" value="UniProtKB-KW"/>
</dbReference>
<dbReference type="FunFam" id="3.40.50.10810:FF:000031">
    <property type="entry name" value="Helicase, SNF2/RAD54 family"/>
    <property type="match status" value="1"/>
</dbReference>
<dbReference type="EMBL" id="LT607752">
    <property type="protein sequence ID" value="SCG80858.1"/>
    <property type="molecule type" value="Genomic_DNA"/>
</dbReference>
<dbReference type="OrthoDB" id="9760715at2"/>
<sequence>MLVVHGSWLVGAGLAIWAEDSTRPTQVPRRPGRAPRERPHPFAAGPGALGALLGDRPAGTVLLTLPTRAGAPLHSPELVPTAVGEPARGPVTLAGWRTPALRYAPDDALALLGDLDGLDAVVGAGLRHLARVAELAVDLVARGRLLPGVADPPPGEATPAPATRVATGRAARSAGEAVGWAVWRPLLTGADAAWVRSLALALPPAVRAASDDPVPTTRPRPGTGRAAGTPSGPGVAGMSSVPDAAGVSSAPGVSSGPGAAGAARVVPGTGAGELVADALDLLTDAAARRALAGTDLVGGGRRDGVTAGWLAALTGPHRRFTAGPTALATLRTELDAWQRDAVGGPVRASFRLVEPADDEIVDPLTVVPVDPSGVVGQGGRWRVEFGLQAADEPGLHVAAGDVWRTPERLPALAGRGDDPQETLLAELGRAGRLWPELDEALRTPAPEQLDLDVEGAHRFLRDGAPVLHAAGFGVLLPSWWQRPSARLGTRLQARSRTAPGTVAAASALGLDALVDYRWEVALGDETIDADELAELAALKTPLVRLRGRWVELDPKRLAAGLRLLRSAGELTVADLLKMGLAGSDRPDALPVLAVTADGPLGDLLAGQAERRLAPLDPPPAFRGTLRPYQRRGLAWLAFLQSLGLGGVLADDMGLGKTVQLLALLAGDRPDSGPTLLVCPMSLVGNWQREAARFTPDLRVHVHHGADRARGAEFEAAVHAADLVLTTYAVAARDAVALASVGWHRVVVDEAQAIKNAATRQAEAIRALPARHRVAVTGTPVENRLADLWSIMQFANPGLLGPASSFRQSYAVPIERHGDAETAARLRRITGPFVLRRLKTDASIISDLPEKLEMEVLCNLTAEQASLYRAIVDEMLAKIESSTGMERRGLVLATMTRLKQVCNHPAQLLRDGSPLAGRSGKLQRLEEIVDEVLAADEKALLFTQYAEFGALLRGHLSARFGREVLYLHGGVGKADRDDLVTRFQSPDGPALFVLSLKAGGTGLTLTAANHVVHVDRWWNPAVEDQATDRAFRIGQRRRVQVRKFVCAGTVEERVAAMIADKRSLAASVVGSGEQWVTELSTGQLRELFALDAGAVVE</sequence>
<dbReference type="InterPro" id="IPR022138">
    <property type="entry name" value="DUF3670"/>
</dbReference>
<feature type="compositionally biased region" description="Low complexity" evidence="2">
    <location>
        <begin position="244"/>
        <end position="262"/>
    </location>
</feature>
<dbReference type="InterPro" id="IPR049730">
    <property type="entry name" value="SNF2/RAD54-like_C"/>
</dbReference>
<dbReference type="Gene3D" id="3.40.50.300">
    <property type="entry name" value="P-loop containing nucleotide triphosphate hydrolases"/>
    <property type="match status" value="1"/>
</dbReference>